<gene>
    <name evidence="1" type="ORF">EVA_11634</name>
</gene>
<organism evidence="1">
    <name type="scientific">gut metagenome</name>
    <dbReference type="NCBI Taxonomy" id="749906"/>
    <lineage>
        <taxon>unclassified sequences</taxon>
        <taxon>metagenomes</taxon>
        <taxon>organismal metagenomes</taxon>
    </lineage>
</organism>
<reference evidence="1" key="1">
    <citation type="journal article" date="2012" name="PLoS ONE">
        <title>Gene sets for utilization of primary and secondary nutrition supplies in the distal gut of endangered iberian lynx.</title>
        <authorList>
            <person name="Alcaide M."/>
            <person name="Messina E."/>
            <person name="Richter M."/>
            <person name="Bargiela R."/>
            <person name="Peplies J."/>
            <person name="Huws S.A."/>
            <person name="Newbold C.J."/>
            <person name="Golyshin P.N."/>
            <person name="Simon M.A."/>
            <person name="Lopez G."/>
            <person name="Yakimov M.M."/>
            <person name="Ferrer M."/>
        </authorList>
    </citation>
    <scope>NUCLEOTIDE SEQUENCE</scope>
</reference>
<dbReference type="AlphaFoldDB" id="J9CJL4"/>
<protein>
    <submittedName>
        <fullName evidence="1">Uncharacterized protein</fullName>
    </submittedName>
</protein>
<accession>J9CJL4</accession>
<dbReference type="EMBL" id="AMCI01003453">
    <property type="protein sequence ID" value="EJX00261.1"/>
    <property type="molecule type" value="Genomic_DNA"/>
</dbReference>
<name>J9CJL4_9ZZZZ</name>
<proteinExistence type="predicted"/>
<evidence type="ECO:0000313" key="1">
    <source>
        <dbReference type="EMBL" id="EJX00261.1"/>
    </source>
</evidence>
<comment type="caution">
    <text evidence="1">The sequence shown here is derived from an EMBL/GenBank/DDBJ whole genome shotgun (WGS) entry which is preliminary data.</text>
</comment>
<sequence>MYALATIIFFVTLTLLLISNFIEDSDDEAGKKQLRYKKHQN</sequence>